<reference evidence="1" key="2">
    <citation type="submission" date="2021-08" db="EMBL/GenBank/DDBJ databases">
        <authorList>
            <person name="Gostincar C."/>
            <person name="Sun X."/>
            <person name="Song Z."/>
            <person name="Gunde-Cimerman N."/>
        </authorList>
    </citation>
    <scope>NUCLEOTIDE SEQUENCE</scope>
    <source>
        <strain evidence="1">EXF-9911</strain>
    </source>
</reference>
<protein>
    <submittedName>
        <fullName evidence="1">Uncharacterized protein</fullName>
    </submittedName>
</protein>
<evidence type="ECO:0000313" key="2">
    <source>
        <dbReference type="Proteomes" id="UP000779574"/>
    </source>
</evidence>
<accession>A0A9P8EXD6</accession>
<gene>
    <name evidence="1" type="ORF">KCU76_g109</name>
</gene>
<feature type="non-terminal residue" evidence="1">
    <location>
        <position position="70"/>
    </location>
</feature>
<proteinExistence type="predicted"/>
<organism evidence="1 2">
    <name type="scientific">Aureobasidium melanogenum</name>
    <name type="common">Aureobasidium pullulans var. melanogenum</name>
    <dbReference type="NCBI Taxonomy" id="46634"/>
    <lineage>
        <taxon>Eukaryota</taxon>
        <taxon>Fungi</taxon>
        <taxon>Dikarya</taxon>
        <taxon>Ascomycota</taxon>
        <taxon>Pezizomycotina</taxon>
        <taxon>Dothideomycetes</taxon>
        <taxon>Dothideomycetidae</taxon>
        <taxon>Dothideales</taxon>
        <taxon>Saccotheciaceae</taxon>
        <taxon>Aureobasidium</taxon>
    </lineage>
</organism>
<dbReference type="Proteomes" id="UP000779574">
    <property type="component" value="Unassembled WGS sequence"/>
</dbReference>
<sequence length="70" mass="7476">LADATGSDCLALASCALSSGTVGDMHQWNRICIYTSYATQPVRRTDVWLPWLATTMGSEAALRRCAGVAI</sequence>
<dbReference type="EMBL" id="JAHFXF010000001">
    <property type="protein sequence ID" value="KAG9701361.1"/>
    <property type="molecule type" value="Genomic_DNA"/>
</dbReference>
<reference evidence="1" key="1">
    <citation type="journal article" date="2021" name="J Fungi (Basel)">
        <title>Virulence traits and population genomics of the black yeast Aureobasidium melanogenum.</title>
        <authorList>
            <person name="Cernosa A."/>
            <person name="Sun X."/>
            <person name="Gostincar C."/>
            <person name="Fang C."/>
            <person name="Gunde-Cimerman N."/>
            <person name="Song Z."/>
        </authorList>
    </citation>
    <scope>NUCLEOTIDE SEQUENCE</scope>
    <source>
        <strain evidence="1">EXF-9911</strain>
    </source>
</reference>
<dbReference type="AlphaFoldDB" id="A0A9P8EXD6"/>
<comment type="caution">
    <text evidence="1">The sequence shown here is derived from an EMBL/GenBank/DDBJ whole genome shotgun (WGS) entry which is preliminary data.</text>
</comment>
<feature type="non-terminal residue" evidence="1">
    <location>
        <position position="1"/>
    </location>
</feature>
<evidence type="ECO:0000313" key="1">
    <source>
        <dbReference type="EMBL" id="KAG9701361.1"/>
    </source>
</evidence>
<name>A0A9P8EXD6_AURME</name>